<dbReference type="AlphaFoldDB" id="A0A6J3L7L6"/>
<dbReference type="RefSeq" id="XP_033361603.1">
    <property type="nucleotide sequence ID" value="XM_033505712.1"/>
</dbReference>
<dbReference type="KEGG" id="bvk:117238936"/>
<accession>A0A6J3L7L6</accession>
<dbReference type="KEGG" id="bvk:117239875"/>
<evidence type="ECO:0000313" key="4">
    <source>
        <dbReference type="RefSeq" id="XP_033361603.1"/>
    </source>
</evidence>
<gene>
    <name evidence="4" type="primary">LOC117239875</name>
    <name evidence="3" type="synonym">LOC117238936</name>
    <name evidence="5" type="synonym">LOC117239895</name>
</gene>
<keyword evidence="2" id="KW-1185">Reference proteome</keyword>
<dbReference type="KEGG" id="bvk:117239895"/>
<dbReference type="RefSeq" id="XP_033360031.1">
    <property type="nucleotide sequence ID" value="XM_033504140.1"/>
</dbReference>
<proteinExistence type="predicted"/>
<dbReference type="GeneID" id="117239875"/>
<name>A0A6J3L7L6_9HYME</name>
<dbReference type="Proteomes" id="UP000504631">
    <property type="component" value="Unplaced"/>
</dbReference>
<evidence type="ECO:0000313" key="5">
    <source>
        <dbReference type="RefSeq" id="XP_033361618.1"/>
    </source>
</evidence>
<evidence type="ECO:0000313" key="2">
    <source>
        <dbReference type="Proteomes" id="UP000504631"/>
    </source>
</evidence>
<evidence type="ECO:0000256" key="1">
    <source>
        <dbReference type="SAM" id="MobiDB-lite"/>
    </source>
</evidence>
<feature type="region of interest" description="Disordered" evidence="1">
    <location>
        <begin position="75"/>
        <end position="111"/>
    </location>
</feature>
<evidence type="ECO:0000313" key="3">
    <source>
        <dbReference type="RefSeq" id="XP_033360031.1"/>
    </source>
</evidence>
<reference evidence="3 4" key="1">
    <citation type="submission" date="2025-04" db="UniProtKB">
        <authorList>
            <consortium name="RefSeq"/>
        </authorList>
    </citation>
    <scope>IDENTIFICATION</scope>
    <source>
        <tissue evidence="3 4">Muscle</tissue>
    </source>
</reference>
<sequence>MADETVQVGPQMKYLGLVIDSQWTFEPHFDCLIPKVSVAANALCGLLPYIGGGGDAVRRFSEGVILSRAMYPGMGRRPVGEPPQHPAPEEATRVWHPGEDPTEQTAPNDIGTAEDDTWDRLRSQLIKEGGVYLGAEAVFSNWEAWRSRHGLPLTFRMTQILTGHGMFCEFLKRIGRETTDICHHCGEDRDMAQHTLGFCPAWELPRYSLRHATGGTLTPTPVIIEAMLRGPQT</sequence>
<feature type="compositionally biased region" description="Basic and acidic residues" evidence="1">
    <location>
        <begin position="87"/>
        <end position="99"/>
    </location>
</feature>
<organism evidence="2 4">
    <name type="scientific">Bombus vosnesenskii</name>
    <dbReference type="NCBI Taxonomy" id="207650"/>
    <lineage>
        <taxon>Eukaryota</taxon>
        <taxon>Metazoa</taxon>
        <taxon>Ecdysozoa</taxon>
        <taxon>Arthropoda</taxon>
        <taxon>Hexapoda</taxon>
        <taxon>Insecta</taxon>
        <taxon>Pterygota</taxon>
        <taxon>Neoptera</taxon>
        <taxon>Endopterygota</taxon>
        <taxon>Hymenoptera</taxon>
        <taxon>Apocrita</taxon>
        <taxon>Aculeata</taxon>
        <taxon>Apoidea</taxon>
        <taxon>Anthophila</taxon>
        <taxon>Apidae</taxon>
        <taxon>Bombus</taxon>
        <taxon>Pyrobombus</taxon>
    </lineage>
</organism>
<protein>
    <submittedName>
        <fullName evidence="3">Uncharacterized protein LOC117238936</fullName>
    </submittedName>
    <submittedName>
        <fullName evidence="4">Uncharacterized protein LOC117239875</fullName>
    </submittedName>
    <submittedName>
        <fullName evidence="5">Uncharacterized protein LOC117239895</fullName>
    </submittedName>
</protein>
<dbReference type="RefSeq" id="XP_033361618.1">
    <property type="nucleotide sequence ID" value="XM_033505727.1"/>
</dbReference>